<evidence type="ECO:0000313" key="3">
    <source>
        <dbReference type="Proteomes" id="UP001079430"/>
    </source>
</evidence>
<evidence type="ECO:0008006" key="4">
    <source>
        <dbReference type="Google" id="ProtNLM"/>
    </source>
</evidence>
<feature type="transmembrane region" description="Helical" evidence="1">
    <location>
        <begin position="43"/>
        <end position="64"/>
    </location>
</feature>
<accession>A0ABT4KDL6</accession>
<protein>
    <recommendedName>
        <fullName evidence="4">Holin</fullName>
    </recommendedName>
</protein>
<name>A0ABT4KDL6_9HYPH</name>
<feature type="transmembrane region" description="Helical" evidence="1">
    <location>
        <begin position="70"/>
        <end position="90"/>
    </location>
</feature>
<comment type="caution">
    <text evidence="2">The sequence shown here is derived from an EMBL/GenBank/DDBJ whole genome shotgun (WGS) entry which is preliminary data.</text>
</comment>
<reference evidence="2" key="1">
    <citation type="submission" date="2022-10" db="EMBL/GenBank/DDBJ databases">
        <title>Whole genome sequencing of three plant growth promoting bacteria isolated from Vachellia tortilis subsp. raddiana in Morocco.</title>
        <authorList>
            <person name="Hnini M."/>
            <person name="Zouagui R."/>
            <person name="Zouagui H."/>
            <person name="Chemao Elfihri M.-W."/>
            <person name="Ibrahimi A."/>
            <person name="Sbabou L."/>
            <person name="Aurag J."/>
        </authorList>
    </citation>
    <scope>NUCLEOTIDE SEQUENCE</scope>
    <source>
        <strain evidence="2">LMR678</strain>
    </source>
</reference>
<keyword evidence="1" id="KW-0472">Membrane</keyword>
<keyword evidence="3" id="KW-1185">Reference proteome</keyword>
<evidence type="ECO:0000313" key="2">
    <source>
        <dbReference type="EMBL" id="MCZ4089082.1"/>
    </source>
</evidence>
<feature type="transmembrane region" description="Helical" evidence="1">
    <location>
        <begin position="6"/>
        <end position="31"/>
    </location>
</feature>
<sequence length="123" mass="12927">MFSTIAGWLAAMGIQPVHFFAGLAGGIVRALVDKKGSPWERIVAGAVGTLCASILTPFVLLILGVTSPHMVGAIAFVVGLVGLSMTEAVIKIGKDYARNPGKLKEDFGSLLLRVFTKDDKDGK</sequence>
<organism evidence="2 3">
    <name type="scientific">Sinorhizobium psoraleae</name>
    <dbReference type="NCBI Taxonomy" id="520838"/>
    <lineage>
        <taxon>Bacteria</taxon>
        <taxon>Pseudomonadati</taxon>
        <taxon>Pseudomonadota</taxon>
        <taxon>Alphaproteobacteria</taxon>
        <taxon>Hyphomicrobiales</taxon>
        <taxon>Rhizobiaceae</taxon>
        <taxon>Sinorhizobium/Ensifer group</taxon>
        <taxon>Sinorhizobium</taxon>
    </lineage>
</organism>
<gene>
    <name evidence="2" type="ORF">O3W52_03090</name>
</gene>
<dbReference type="EMBL" id="JAPVOI010000003">
    <property type="protein sequence ID" value="MCZ4089082.1"/>
    <property type="molecule type" value="Genomic_DNA"/>
</dbReference>
<dbReference type="Proteomes" id="UP001079430">
    <property type="component" value="Unassembled WGS sequence"/>
</dbReference>
<keyword evidence="1" id="KW-0812">Transmembrane</keyword>
<proteinExistence type="predicted"/>
<evidence type="ECO:0000256" key="1">
    <source>
        <dbReference type="SAM" id="Phobius"/>
    </source>
</evidence>
<dbReference type="RefSeq" id="WP_269275412.1">
    <property type="nucleotide sequence ID" value="NZ_JAPVOI010000003.1"/>
</dbReference>
<keyword evidence="1" id="KW-1133">Transmembrane helix</keyword>